<comment type="catalytic activity">
    <reaction evidence="4">
        <text>O-phospho-L-seryl-[protein] + H2O = L-seryl-[protein] + phosphate</text>
        <dbReference type="Rhea" id="RHEA:20629"/>
        <dbReference type="Rhea" id="RHEA-COMP:9863"/>
        <dbReference type="Rhea" id="RHEA-COMP:11604"/>
        <dbReference type="ChEBI" id="CHEBI:15377"/>
        <dbReference type="ChEBI" id="CHEBI:29999"/>
        <dbReference type="ChEBI" id="CHEBI:43474"/>
        <dbReference type="ChEBI" id="CHEBI:83421"/>
        <dbReference type="EC" id="3.1.3.16"/>
    </reaction>
</comment>
<dbReference type="Gene3D" id="3.90.190.10">
    <property type="entry name" value="Protein tyrosine phosphatase superfamily"/>
    <property type="match status" value="1"/>
</dbReference>
<reference evidence="6" key="1">
    <citation type="submission" date="2020-06" db="EMBL/GenBank/DDBJ databases">
        <title>Draft genome of Bugula neritina, a colonial animal packing powerful symbionts and potential medicines.</title>
        <authorList>
            <person name="Rayko M."/>
        </authorList>
    </citation>
    <scope>NUCLEOTIDE SEQUENCE [LARGE SCALE GENOMIC DNA]</scope>
    <source>
        <strain evidence="6">Kwan_BN1</strain>
    </source>
</reference>
<dbReference type="PANTHER" id="PTHR45948">
    <property type="entry name" value="DUAL SPECIFICITY PROTEIN PHOSPHATASE DDB_G0269404-RELATED"/>
    <property type="match status" value="1"/>
</dbReference>
<accession>A0A7J7KDH0</accession>
<dbReference type="OrthoDB" id="9979246at2759"/>
<keyword evidence="3" id="KW-0904">Protein phosphatase</keyword>
<name>A0A7J7KDH0_BUGNE</name>
<keyword evidence="2" id="KW-0378">Hydrolase</keyword>
<evidence type="ECO:0000313" key="6">
    <source>
        <dbReference type="EMBL" id="KAF6035668.1"/>
    </source>
</evidence>
<dbReference type="GO" id="GO:0007165">
    <property type="term" value="P:signal transduction"/>
    <property type="evidence" value="ECO:0007669"/>
    <property type="project" value="TreeGrafter"/>
</dbReference>
<dbReference type="SUPFAM" id="SSF52799">
    <property type="entry name" value="(Phosphotyrosine protein) phosphatases II"/>
    <property type="match status" value="1"/>
</dbReference>
<dbReference type="AlphaFoldDB" id="A0A7J7KDH0"/>
<sequence length="84" mass="9460">MTGYSICDQHLAMGHGMSKVLEGLYIGNYGDSVNIQQLQQHSITHILSLYNKNGKRVVFEDIQYLIVEVEDSPSSIWCQSLENA</sequence>
<dbReference type="PANTHER" id="PTHR45948:SF2">
    <property type="entry name" value="DUAL SPECIFICITY PROTEIN PHOSPHATASE"/>
    <property type="match status" value="1"/>
</dbReference>
<comment type="similarity">
    <text evidence="1">Belongs to the protein-tyrosine phosphatase family. Non-receptor class dual specificity subfamily.</text>
</comment>
<dbReference type="GO" id="GO:0004722">
    <property type="term" value="F:protein serine/threonine phosphatase activity"/>
    <property type="evidence" value="ECO:0007669"/>
    <property type="project" value="UniProtKB-EC"/>
</dbReference>
<comment type="caution">
    <text evidence="6">The sequence shown here is derived from an EMBL/GenBank/DDBJ whole genome shotgun (WGS) entry which is preliminary data.</text>
</comment>
<evidence type="ECO:0000256" key="2">
    <source>
        <dbReference type="ARBA" id="ARBA00022801"/>
    </source>
</evidence>
<proteinExistence type="inferred from homology"/>
<gene>
    <name evidence="6" type="ORF">EB796_006024</name>
</gene>
<evidence type="ECO:0000256" key="1">
    <source>
        <dbReference type="ARBA" id="ARBA00008601"/>
    </source>
</evidence>
<keyword evidence="7" id="KW-1185">Reference proteome</keyword>
<evidence type="ECO:0000256" key="3">
    <source>
        <dbReference type="ARBA" id="ARBA00022912"/>
    </source>
</evidence>
<dbReference type="GO" id="GO:0005829">
    <property type="term" value="C:cytosol"/>
    <property type="evidence" value="ECO:0007669"/>
    <property type="project" value="TreeGrafter"/>
</dbReference>
<evidence type="ECO:0000256" key="4">
    <source>
        <dbReference type="ARBA" id="ARBA00047761"/>
    </source>
</evidence>
<dbReference type="GO" id="GO:0004725">
    <property type="term" value="F:protein tyrosine phosphatase activity"/>
    <property type="evidence" value="ECO:0007669"/>
    <property type="project" value="TreeGrafter"/>
</dbReference>
<organism evidence="6 7">
    <name type="scientific">Bugula neritina</name>
    <name type="common">Brown bryozoan</name>
    <name type="synonym">Sertularia neritina</name>
    <dbReference type="NCBI Taxonomy" id="10212"/>
    <lineage>
        <taxon>Eukaryota</taxon>
        <taxon>Metazoa</taxon>
        <taxon>Spiralia</taxon>
        <taxon>Lophotrochozoa</taxon>
        <taxon>Bryozoa</taxon>
        <taxon>Gymnolaemata</taxon>
        <taxon>Cheilostomatida</taxon>
        <taxon>Flustrina</taxon>
        <taxon>Buguloidea</taxon>
        <taxon>Bugulidae</taxon>
        <taxon>Bugula</taxon>
    </lineage>
</organism>
<dbReference type="EMBL" id="VXIV02000847">
    <property type="protein sequence ID" value="KAF6035668.1"/>
    <property type="molecule type" value="Genomic_DNA"/>
</dbReference>
<evidence type="ECO:0000313" key="7">
    <source>
        <dbReference type="Proteomes" id="UP000593567"/>
    </source>
</evidence>
<dbReference type="Proteomes" id="UP000593567">
    <property type="component" value="Unassembled WGS sequence"/>
</dbReference>
<comment type="catalytic activity">
    <reaction evidence="5">
        <text>O-phospho-L-threonyl-[protein] + H2O = L-threonyl-[protein] + phosphate</text>
        <dbReference type="Rhea" id="RHEA:47004"/>
        <dbReference type="Rhea" id="RHEA-COMP:11060"/>
        <dbReference type="Rhea" id="RHEA-COMP:11605"/>
        <dbReference type="ChEBI" id="CHEBI:15377"/>
        <dbReference type="ChEBI" id="CHEBI:30013"/>
        <dbReference type="ChEBI" id="CHEBI:43474"/>
        <dbReference type="ChEBI" id="CHEBI:61977"/>
        <dbReference type="EC" id="3.1.3.16"/>
    </reaction>
</comment>
<evidence type="ECO:0000256" key="5">
    <source>
        <dbReference type="ARBA" id="ARBA00048336"/>
    </source>
</evidence>
<protein>
    <submittedName>
        <fullName evidence="6">DUSP22</fullName>
    </submittedName>
</protein>
<dbReference type="InterPro" id="IPR029021">
    <property type="entry name" value="Prot-tyrosine_phosphatase-like"/>
</dbReference>